<organism evidence="1 2">
    <name type="scientific">Panacibacter ginsenosidivorans</name>
    <dbReference type="NCBI Taxonomy" id="1813871"/>
    <lineage>
        <taxon>Bacteria</taxon>
        <taxon>Pseudomonadati</taxon>
        <taxon>Bacteroidota</taxon>
        <taxon>Chitinophagia</taxon>
        <taxon>Chitinophagales</taxon>
        <taxon>Chitinophagaceae</taxon>
        <taxon>Panacibacter</taxon>
    </lineage>
</organism>
<dbReference type="KEGG" id="pgin:FRZ67_14735"/>
<name>A0A5B8VAH6_9BACT</name>
<keyword evidence="2" id="KW-1185">Reference proteome</keyword>
<reference evidence="1 2" key="1">
    <citation type="journal article" date="2016" name="Int. J. Syst. Evol. Microbiol.">
        <title>Panacibacter ginsenosidivorans gen. nov., sp. nov., with ginsenoside converting activity isolated from soil of a ginseng field.</title>
        <authorList>
            <person name="Siddiqi M.Z."/>
            <person name="Muhammad Shafi S."/>
            <person name="Choi K.D."/>
            <person name="Im W.T."/>
        </authorList>
    </citation>
    <scope>NUCLEOTIDE SEQUENCE [LARGE SCALE GENOMIC DNA]</scope>
    <source>
        <strain evidence="1 2">Gsoil1550</strain>
    </source>
</reference>
<dbReference type="Pfam" id="PF04237">
    <property type="entry name" value="YjbR"/>
    <property type="match status" value="1"/>
</dbReference>
<gene>
    <name evidence="1" type="ORF">FRZ67_14735</name>
</gene>
<evidence type="ECO:0000313" key="1">
    <source>
        <dbReference type="EMBL" id="QEC68500.1"/>
    </source>
</evidence>
<proteinExistence type="predicted"/>
<accession>A0A5B8VAH6</accession>
<dbReference type="Gene3D" id="3.90.1150.30">
    <property type="match status" value="1"/>
</dbReference>
<evidence type="ECO:0000313" key="2">
    <source>
        <dbReference type="Proteomes" id="UP000321533"/>
    </source>
</evidence>
<sequence>MVTAENAKAIALSLPETGEQRHFNRTAFTVKKKIFATLSFEDKTLNLKFTPEAQFIFCPPGSDIIFAIPNGWGRQGWTTINLDKASKKLVMDALKEAYRIRVAK</sequence>
<dbReference type="InterPro" id="IPR038056">
    <property type="entry name" value="YjbR-like_sf"/>
</dbReference>
<dbReference type="OrthoDB" id="277063at2"/>
<dbReference type="GO" id="GO:0003677">
    <property type="term" value="F:DNA binding"/>
    <property type="evidence" value="ECO:0007669"/>
    <property type="project" value="UniProtKB-KW"/>
</dbReference>
<protein>
    <submittedName>
        <fullName evidence="1">MmcQ/YjbR family DNA-binding protein</fullName>
    </submittedName>
</protein>
<dbReference type="RefSeq" id="WP_147190567.1">
    <property type="nucleotide sequence ID" value="NZ_CP042435.1"/>
</dbReference>
<keyword evidence="1" id="KW-0238">DNA-binding</keyword>
<dbReference type="Proteomes" id="UP000321533">
    <property type="component" value="Chromosome"/>
</dbReference>
<dbReference type="AlphaFoldDB" id="A0A5B8VAH6"/>
<dbReference type="InterPro" id="IPR058532">
    <property type="entry name" value="YjbR/MT2646/Rv2570-like"/>
</dbReference>
<dbReference type="EMBL" id="CP042435">
    <property type="protein sequence ID" value="QEC68500.1"/>
    <property type="molecule type" value="Genomic_DNA"/>
</dbReference>
<dbReference type="SUPFAM" id="SSF142906">
    <property type="entry name" value="YjbR-like"/>
    <property type="match status" value="1"/>
</dbReference>